<evidence type="ECO:0000259" key="11">
    <source>
        <dbReference type="PROSITE" id="PS50053"/>
    </source>
</evidence>
<evidence type="ECO:0000256" key="10">
    <source>
        <dbReference type="SAM" id="MobiDB-lite"/>
    </source>
</evidence>
<dbReference type="GO" id="GO:0071004">
    <property type="term" value="C:U2-type prespliceosome"/>
    <property type="evidence" value="ECO:0007669"/>
    <property type="project" value="TreeGrafter"/>
</dbReference>
<evidence type="ECO:0000256" key="8">
    <source>
        <dbReference type="ARBA" id="ARBA00023187"/>
    </source>
</evidence>
<reference evidence="13" key="1">
    <citation type="submission" date="2021-12" db="EMBL/GenBank/DDBJ databases">
        <title>Prjna785345.</title>
        <authorList>
            <person name="Rujirawat T."/>
            <person name="Krajaejun T."/>
        </authorList>
    </citation>
    <scope>NUCLEOTIDE SEQUENCE</scope>
    <source>
        <strain evidence="13">Pi057C3</strain>
    </source>
</reference>
<dbReference type="GO" id="GO:0071013">
    <property type="term" value="C:catalytic step 2 spliceosome"/>
    <property type="evidence" value="ECO:0007669"/>
    <property type="project" value="TreeGrafter"/>
</dbReference>
<comment type="caution">
    <text evidence="13">The sequence shown here is derived from an EMBL/GenBank/DDBJ whole genome shotgun (WGS) entry which is preliminary data.</text>
</comment>
<dbReference type="InterPro" id="IPR052092">
    <property type="entry name" value="SF3A2"/>
</dbReference>
<keyword evidence="5" id="KW-0747">Spliceosome</keyword>
<dbReference type="SUPFAM" id="SSF57667">
    <property type="entry name" value="beta-beta-alpha zinc fingers"/>
    <property type="match status" value="1"/>
</dbReference>
<evidence type="ECO:0000313" key="14">
    <source>
        <dbReference type="Proteomes" id="UP001209570"/>
    </source>
</evidence>
<dbReference type="InterPro" id="IPR029071">
    <property type="entry name" value="Ubiquitin-like_domsf"/>
</dbReference>
<evidence type="ECO:0000256" key="9">
    <source>
        <dbReference type="ARBA" id="ARBA00023242"/>
    </source>
</evidence>
<organism evidence="13 14">
    <name type="scientific">Pythium insidiosum</name>
    <name type="common">Pythiosis disease agent</name>
    <dbReference type="NCBI Taxonomy" id="114742"/>
    <lineage>
        <taxon>Eukaryota</taxon>
        <taxon>Sar</taxon>
        <taxon>Stramenopiles</taxon>
        <taxon>Oomycota</taxon>
        <taxon>Peronosporomycetes</taxon>
        <taxon>Pythiales</taxon>
        <taxon>Pythiaceae</taxon>
        <taxon>Pythium</taxon>
    </lineage>
</organism>
<evidence type="ECO:0000256" key="3">
    <source>
        <dbReference type="ARBA" id="ARBA00022664"/>
    </source>
</evidence>
<evidence type="ECO:0000256" key="5">
    <source>
        <dbReference type="ARBA" id="ARBA00022728"/>
    </source>
</evidence>
<dbReference type="SMART" id="SM01050">
    <property type="entry name" value="CactinC_cactus"/>
    <property type="match status" value="1"/>
</dbReference>
<dbReference type="Pfam" id="PF00240">
    <property type="entry name" value="ubiquitin"/>
    <property type="match status" value="1"/>
</dbReference>
<evidence type="ECO:0000259" key="12">
    <source>
        <dbReference type="PROSITE" id="PS50171"/>
    </source>
</evidence>
<dbReference type="PROSITE" id="PS50171">
    <property type="entry name" value="ZF_MATRIN"/>
    <property type="match status" value="1"/>
</dbReference>
<keyword evidence="9" id="KW-0539">Nucleus</keyword>
<evidence type="ECO:0000256" key="6">
    <source>
        <dbReference type="ARBA" id="ARBA00022771"/>
    </source>
</evidence>
<keyword evidence="7" id="KW-0862">Zinc</keyword>
<feature type="region of interest" description="Disordered" evidence="10">
    <location>
        <begin position="300"/>
        <end position="322"/>
    </location>
</feature>
<dbReference type="SUPFAM" id="SSF54236">
    <property type="entry name" value="Ubiquitin-like"/>
    <property type="match status" value="1"/>
</dbReference>
<dbReference type="Gene3D" id="2.60.40.2690">
    <property type="match status" value="1"/>
</dbReference>
<evidence type="ECO:0000256" key="2">
    <source>
        <dbReference type="ARBA" id="ARBA00008995"/>
    </source>
</evidence>
<keyword evidence="8" id="KW-0508">mRNA splicing</keyword>
<dbReference type="PANTHER" id="PTHR23205">
    <property type="entry name" value="SPLICING FACTOR 3A SUBUNIT 2"/>
    <property type="match status" value="1"/>
</dbReference>
<protein>
    <recommendedName>
        <fullName evidence="15">Splicing factor 3A subunit</fullName>
    </recommendedName>
</protein>
<evidence type="ECO:0000313" key="13">
    <source>
        <dbReference type="EMBL" id="KAJ0404411.1"/>
    </source>
</evidence>
<comment type="similarity">
    <text evidence="2">Belongs to the SF3A2 family.</text>
</comment>
<feature type="domain" description="Ubiquitin-like" evidence="11">
    <location>
        <begin position="1"/>
        <end position="78"/>
    </location>
</feature>
<keyword evidence="6" id="KW-0863">Zinc-finger</keyword>
<dbReference type="GO" id="GO:0003676">
    <property type="term" value="F:nucleic acid binding"/>
    <property type="evidence" value="ECO:0007669"/>
    <property type="project" value="InterPro"/>
</dbReference>
<dbReference type="GO" id="GO:0008270">
    <property type="term" value="F:zinc ion binding"/>
    <property type="evidence" value="ECO:0007669"/>
    <property type="project" value="UniProtKB-KW"/>
</dbReference>
<dbReference type="SMART" id="SM00213">
    <property type="entry name" value="UBQ"/>
    <property type="match status" value="1"/>
</dbReference>
<dbReference type="Pfam" id="PF12874">
    <property type="entry name" value="zf-met"/>
    <property type="match status" value="1"/>
</dbReference>
<feature type="compositionally biased region" description="Pro residues" evidence="10">
    <location>
        <begin position="312"/>
        <end position="322"/>
    </location>
</feature>
<dbReference type="AlphaFoldDB" id="A0AAD5Q8H9"/>
<dbReference type="SMART" id="SM00451">
    <property type="entry name" value="ZnF_U1"/>
    <property type="match status" value="1"/>
</dbReference>
<dbReference type="GO" id="GO:0000245">
    <property type="term" value="P:spliceosomal complex assembly"/>
    <property type="evidence" value="ECO:0007669"/>
    <property type="project" value="TreeGrafter"/>
</dbReference>
<dbReference type="InterPro" id="IPR013087">
    <property type="entry name" value="Znf_C2H2_type"/>
</dbReference>
<dbReference type="Proteomes" id="UP001209570">
    <property type="component" value="Unassembled WGS sequence"/>
</dbReference>
<dbReference type="Pfam" id="PF16835">
    <property type="entry name" value="SF3A2"/>
    <property type="match status" value="1"/>
</dbReference>
<evidence type="ECO:0000256" key="4">
    <source>
        <dbReference type="ARBA" id="ARBA00022723"/>
    </source>
</evidence>
<dbReference type="InterPro" id="IPR003604">
    <property type="entry name" value="Matrin/U1-like-C_Znf_C2H2"/>
</dbReference>
<dbReference type="InterPro" id="IPR031781">
    <property type="entry name" value="SF3A2_dom"/>
</dbReference>
<proteinExistence type="inferred from homology"/>
<keyword evidence="4" id="KW-0479">Metal-binding</keyword>
<dbReference type="GO" id="GO:0005686">
    <property type="term" value="C:U2 snRNP"/>
    <property type="evidence" value="ECO:0007669"/>
    <property type="project" value="TreeGrafter"/>
</dbReference>
<gene>
    <name evidence="13" type="ORF">P43SY_007664</name>
</gene>
<dbReference type="Gene3D" id="3.30.160.60">
    <property type="entry name" value="Classic Zinc Finger"/>
    <property type="match status" value="1"/>
</dbReference>
<dbReference type="InterPro" id="IPR000690">
    <property type="entry name" value="Matrin/U1-C_Znf_C2H2"/>
</dbReference>
<accession>A0AAD5Q8H9</accession>
<evidence type="ECO:0000256" key="7">
    <source>
        <dbReference type="ARBA" id="ARBA00022833"/>
    </source>
</evidence>
<dbReference type="PROSITE" id="PS50053">
    <property type="entry name" value="UBIQUITIN_2"/>
    <property type="match status" value="1"/>
</dbReference>
<keyword evidence="3" id="KW-0507">mRNA processing</keyword>
<evidence type="ECO:0000256" key="1">
    <source>
        <dbReference type="ARBA" id="ARBA00004123"/>
    </source>
</evidence>
<comment type="subcellular location">
    <subcellularLocation>
        <location evidence="1">Nucleus</location>
    </subcellularLocation>
</comment>
<name>A0AAD5Q8H9_PYTIN</name>
<dbReference type="PANTHER" id="PTHR23205:SF0">
    <property type="entry name" value="SPLICING FACTOR 3A SUBUNIT 2"/>
    <property type="match status" value="1"/>
</dbReference>
<dbReference type="Gene3D" id="3.10.20.90">
    <property type="entry name" value="Phosphatidylinositol 3-kinase Catalytic Subunit, Chain A, domain 1"/>
    <property type="match status" value="1"/>
</dbReference>
<dbReference type="EMBL" id="JAKCXM010000063">
    <property type="protein sequence ID" value="KAJ0404411.1"/>
    <property type="molecule type" value="Genomic_DNA"/>
</dbReference>
<dbReference type="InterPro" id="IPR036236">
    <property type="entry name" value="Znf_C2H2_sf"/>
</dbReference>
<feature type="domain" description="Matrin-type" evidence="12">
    <location>
        <begin position="132"/>
        <end position="162"/>
    </location>
</feature>
<keyword evidence="14" id="KW-1185">Reference proteome</keyword>
<dbReference type="InterPro" id="IPR000626">
    <property type="entry name" value="Ubiquitin-like_dom"/>
</dbReference>
<sequence length="322" mass="35405">MELFVHDPQHGAVHTLRCAPSACVAQLKRSVAALTAVPMDALRLRVASLVLADDSAPLSNYRLESGASVHVSLRLLGGMDFQNRVGSKPGAGGVASESQANVDRRERLRKLALETVDISKDPYFMKNHLGSYECKLCLTLHNNEGNYLAHTQGKRHQTNLARRAAKEAADASQATSLASFMAAKAAAAAAAARPRPLRIGLPGYKVVKQRDPDTGARMLLFQIEYPEHDAALQPRHRFMSSFEQKVETPDKAFQYLLFACEPYETVAFKIPNLPLDKRDGKFFSNWDKHGKSFTLQLTFLPEEDPTADGGKPAPPPVPPPRR</sequence>
<evidence type="ECO:0008006" key="15">
    <source>
        <dbReference type="Google" id="ProtNLM"/>
    </source>
</evidence>